<dbReference type="EC" id="3.1.1.5" evidence="6"/>
<gene>
    <name evidence="8" type="ORF">CEP52_005264</name>
</gene>
<evidence type="ECO:0000256" key="5">
    <source>
        <dbReference type="PROSITE-ProRule" id="PRU00555"/>
    </source>
</evidence>
<comment type="caution">
    <text evidence="8">The sequence shown here is derived from an EMBL/GenBank/DDBJ whole genome shotgun (WGS) entry which is preliminary data.</text>
</comment>
<dbReference type="SMART" id="SM00022">
    <property type="entry name" value="PLAc"/>
    <property type="match status" value="1"/>
</dbReference>
<dbReference type="PROSITE" id="PS51210">
    <property type="entry name" value="PLA2C"/>
    <property type="match status" value="1"/>
</dbReference>
<evidence type="ECO:0000256" key="4">
    <source>
        <dbReference type="ARBA" id="ARBA00023098"/>
    </source>
</evidence>
<dbReference type="InterPro" id="IPR002642">
    <property type="entry name" value="LysoPLipase_cat_dom"/>
</dbReference>
<evidence type="ECO:0000256" key="3">
    <source>
        <dbReference type="ARBA" id="ARBA00022963"/>
    </source>
</evidence>
<dbReference type="PANTHER" id="PTHR10728">
    <property type="entry name" value="CYTOSOLIC PHOSPHOLIPASE A2"/>
    <property type="match status" value="1"/>
</dbReference>
<evidence type="ECO:0000313" key="9">
    <source>
        <dbReference type="Proteomes" id="UP000287144"/>
    </source>
</evidence>
<dbReference type="EMBL" id="NKCK01000040">
    <property type="protein sequence ID" value="RSM07411.1"/>
    <property type="molecule type" value="Genomic_DNA"/>
</dbReference>
<comment type="similarity">
    <text evidence="1 6">Belongs to the lysophospholipase family.</text>
</comment>
<dbReference type="AlphaFoldDB" id="A0A428TZG5"/>
<dbReference type="GO" id="GO:0004622">
    <property type="term" value="F:phosphatidylcholine lysophospholipase activity"/>
    <property type="evidence" value="ECO:0007669"/>
    <property type="project" value="UniProtKB-EC"/>
</dbReference>
<evidence type="ECO:0000256" key="1">
    <source>
        <dbReference type="ARBA" id="ARBA00008780"/>
    </source>
</evidence>
<dbReference type="STRING" id="1325735.A0A428TZG5"/>
<evidence type="ECO:0000313" key="8">
    <source>
        <dbReference type="EMBL" id="RSM07411.1"/>
    </source>
</evidence>
<reference evidence="8 9" key="1">
    <citation type="submission" date="2017-06" db="EMBL/GenBank/DDBJ databases">
        <title>Comparative genomic analysis of Ambrosia Fusariam Clade fungi.</title>
        <authorList>
            <person name="Stajich J.E."/>
            <person name="Carrillo J."/>
            <person name="Kijimoto T."/>
            <person name="Eskalen A."/>
            <person name="O'Donnell K."/>
            <person name="Kasson M."/>
        </authorList>
    </citation>
    <scope>NUCLEOTIDE SEQUENCE [LARGE SCALE GENOMIC DNA]</scope>
    <source>
        <strain evidence="8 9">NRRL62579</strain>
    </source>
</reference>
<keyword evidence="4 5" id="KW-0443">Lipid metabolism</keyword>
<dbReference type="Proteomes" id="UP000287144">
    <property type="component" value="Unassembled WGS sequence"/>
</dbReference>
<keyword evidence="2 5" id="KW-0378">Hydrolase</keyword>
<dbReference type="InterPro" id="IPR016035">
    <property type="entry name" value="Acyl_Trfase/lysoPLipase"/>
</dbReference>
<dbReference type="SUPFAM" id="SSF52151">
    <property type="entry name" value="FabD/lysophospholipase-like"/>
    <property type="match status" value="1"/>
</dbReference>
<evidence type="ECO:0000259" key="7">
    <source>
        <dbReference type="PROSITE" id="PS51210"/>
    </source>
</evidence>
<organism evidence="8 9">
    <name type="scientific">Fusarium oligoseptatum</name>
    <dbReference type="NCBI Taxonomy" id="2604345"/>
    <lineage>
        <taxon>Eukaryota</taxon>
        <taxon>Fungi</taxon>
        <taxon>Dikarya</taxon>
        <taxon>Ascomycota</taxon>
        <taxon>Pezizomycotina</taxon>
        <taxon>Sordariomycetes</taxon>
        <taxon>Hypocreomycetidae</taxon>
        <taxon>Hypocreales</taxon>
        <taxon>Nectriaceae</taxon>
        <taxon>Fusarium</taxon>
        <taxon>Fusarium solani species complex</taxon>
    </lineage>
</organism>
<evidence type="ECO:0000256" key="6">
    <source>
        <dbReference type="RuleBase" id="RU362103"/>
    </source>
</evidence>
<proteinExistence type="inferred from homology"/>
<accession>A0A428TZG5</accession>
<protein>
    <recommendedName>
        <fullName evidence="6">Lysophospholipase</fullName>
        <ecNumber evidence="6">3.1.1.5</ecNumber>
    </recommendedName>
</protein>
<keyword evidence="3 5" id="KW-0442">Lipid degradation</keyword>
<dbReference type="GO" id="GO:0005829">
    <property type="term" value="C:cytosol"/>
    <property type="evidence" value="ECO:0007669"/>
    <property type="project" value="TreeGrafter"/>
</dbReference>
<evidence type="ECO:0000256" key="2">
    <source>
        <dbReference type="ARBA" id="ARBA00022801"/>
    </source>
</evidence>
<comment type="catalytic activity">
    <reaction evidence="6">
        <text>a 1-acyl-sn-glycero-3-phosphocholine + H2O = sn-glycerol 3-phosphocholine + a fatty acid + H(+)</text>
        <dbReference type="Rhea" id="RHEA:15177"/>
        <dbReference type="ChEBI" id="CHEBI:15377"/>
        <dbReference type="ChEBI" id="CHEBI:15378"/>
        <dbReference type="ChEBI" id="CHEBI:16870"/>
        <dbReference type="ChEBI" id="CHEBI:28868"/>
        <dbReference type="ChEBI" id="CHEBI:58168"/>
        <dbReference type="EC" id="3.1.1.5"/>
    </reaction>
</comment>
<keyword evidence="9" id="KW-1185">Reference proteome</keyword>
<dbReference type="Pfam" id="PF01735">
    <property type="entry name" value="PLA2_B"/>
    <property type="match status" value="1"/>
</dbReference>
<dbReference type="Gene3D" id="3.40.1090.10">
    <property type="entry name" value="Cytosolic phospholipase A2 catalytic domain"/>
    <property type="match status" value="1"/>
</dbReference>
<dbReference type="GO" id="GO:0046475">
    <property type="term" value="P:glycerophospholipid catabolic process"/>
    <property type="evidence" value="ECO:0007669"/>
    <property type="project" value="TreeGrafter"/>
</dbReference>
<name>A0A428TZG5_9HYPO</name>
<sequence>MVILTSFRQSPTYLRADSASPVPSTTLKRVAHIVGRWYGRAVDLAQVKALLKRDDQDLNTYPELQWDAQVRNGSSLHYKELSFIELRKRKISSAGDDSLHRFLDLPPGEKVDPRDVPLVALGGSGGGYRAMYGLTGFIYAAKKLHLWDCITWVAGVSGSCWTLAAYYTIARHDISRLVQHYLTVASELAHPMSIRALDMVARSKRGVYFLIGPLARKAQTSIIGLGIMDLYATLTTTYQLLSREPKGGLSRATFQWSKIWHRSGIDKGLEPMPILTAVRRVPRFSYAPKQDKKNPENSSITAAAPAERAVDIKPRPNRQFQWFEISPLEIGSPDLSRYIPTWAWGRTFISGHSIDRRPEQSFSLLLGQCTSAPAGPLTGYISTLLATMAKGTIMARILSLLNSFLSMKRWEGLWGNPIRAGHDPNPFYGLQRPVRARAYTPELPLHGPERAKVYHEKNTVCDGTRSMADVSAVEHSSADVLWEAQGRTRLMDSGMSNNLPNHILARPERGVDIFIAFDTSSDVHTGAAIQRLHQFATDFHIKLGEETGMFHQPDQDTRFNSQNVTANGSEIEANYINHYAKVFQGTRRNGQQIYIIYCPLLPNGVNPGFNPSTASFSTSYNLMWTPDQIKGLLATSEANFSNSFPTNHFKTPVVGDPGSLQSTSSNVHLYVDPRTFQTRSPILYAESEGMNRDDIPTEMKKFQVGASASRDPLSRTSQMSELNSQDIIWSKMPKGAWTRKRYYKDSISEDSLHLFGCGRLSIQQNLVKWGHSAMVQSYNKPALPSAIIAFFNWDDQVDPHEYHLRGAKESFFAGLRDFSKNKALQPYIQYWKTQQGPISSAEDLLRCYYYSVSVVHLPSSQRPRIMRLQIEKLHARITELCLQSKNRRHVTSMDWNAATLPLFVRKAFAHFASKCETPFNFSDAWVDLQSSPPNFAWSIFNLARMARGHRDLSRAGIDLWVDISDFVASCIFLNCVRTKQAGKNPAVCRFEIETF</sequence>
<feature type="domain" description="PLA2c" evidence="7">
    <location>
        <begin position="60"/>
        <end position="689"/>
    </location>
</feature>
<dbReference type="PANTHER" id="PTHR10728:SF40">
    <property type="entry name" value="PATATIN FAMILY PROTEIN"/>
    <property type="match status" value="1"/>
</dbReference>
<dbReference type="GO" id="GO:0004623">
    <property type="term" value="F:phospholipase A2 activity"/>
    <property type="evidence" value="ECO:0007669"/>
    <property type="project" value="TreeGrafter"/>
</dbReference>